<gene>
    <name evidence="2" type="ORF">S01H4_02493</name>
</gene>
<organism evidence="2">
    <name type="scientific">marine sediment metagenome</name>
    <dbReference type="NCBI Taxonomy" id="412755"/>
    <lineage>
        <taxon>unclassified sequences</taxon>
        <taxon>metagenomes</taxon>
        <taxon>ecological metagenomes</taxon>
    </lineage>
</organism>
<evidence type="ECO:0000313" key="2">
    <source>
        <dbReference type="EMBL" id="GAG73423.1"/>
    </source>
</evidence>
<dbReference type="PROSITE" id="PS51165">
    <property type="entry name" value="THUMP"/>
    <property type="match status" value="1"/>
</dbReference>
<protein>
    <recommendedName>
        <fullName evidence="1">THUMP domain-containing protein</fullName>
    </recommendedName>
</protein>
<comment type="caution">
    <text evidence="2">The sequence shown here is derived from an EMBL/GenBank/DDBJ whole genome shotgun (WGS) entry which is preliminary data.</text>
</comment>
<dbReference type="EMBL" id="BART01000545">
    <property type="protein sequence ID" value="GAG73423.1"/>
    <property type="molecule type" value="Genomic_DNA"/>
</dbReference>
<dbReference type="GO" id="GO:0003723">
    <property type="term" value="F:RNA binding"/>
    <property type="evidence" value="ECO:0007669"/>
    <property type="project" value="InterPro"/>
</dbReference>
<reference evidence="2" key="1">
    <citation type="journal article" date="2014" name="Front. Microbiol.">
        <title>High frequency of phylogenetically diverse reductive dehalogenase-homologous genes in deep subseafloor sedimentary metagenomes.</title>
        <authorList>
            <person name="Kawai M."/>
            <person name="Futagami T."/>
            <person name="Toyoda A."/>
            <person name="Takaki Y."/>
            <person name="Nishi S."/>
            <person name="Hori S."/>
            <person name="Arai W."/>
            <person name="Tsubouchi T."/>
            <person name="Morono Y."/>
            <person name="Uchiyama I."/>
            <person name="Ito T."/>
            <person name="Fujiyama A."/>
            <person name="Inagaki F."/>
            <person name="Takami H."/>
        </authorList>
    </citation>
    <scope>NUCLEOTIDE SEQUENCE</scope>
    <source>
        <strain evidence="2">Expedition CK06-06</strain>
    </source>
</reference>
<accession>X1AM07</accession>
<dbReference type="InterPro" id="IPR004114">
    <property type="entry name" value="THUMP_dom"/>
</dbReference>
<dbReference type="Gene3D" id="3.30.2300.10">
    <property type="entry name" value="THUMP superfamily"/>
    <property type="match status" value="1"/>
</dbReference>
<dbReference type="AlphaFoldDB" id="X1AM07"/>
<feature type="domain" description="THUMP" evidence="1">
    <location>
        <begin position="18"/>
        <end position="119"/>
    </location>
</feature>
<sequence length="127" mass="14991">GIFLVDVAKPREVVKKLKEISKNNRELFGKTYRYIPIDKWVKSEISDMQKAIKSLVPKIKKNEKWMMDVEKRYYDKHDYKELIIKLTDVVDRKEIDLKKPEKIIKVEIVGKNAGISLLEPDEFLIVS</sequence>
<dbReference type="SUPFAM" id="SSF143437">
    <property type="entry name" value="THUMP domain-like"/>
    <property type="match status" value="1"/>
</dbReference>
<feature type="non-terminal residue" evidence="2">
    <location>
        <position position="1"/>
    </location>
</feature>
<name>X1AM07_9ZZZZ</name>
<proteinExistence type="predicted"/>
<evidence type="ECO:0000259" key="1">
    <source>
        <dbReference type="PROSITE" id="PS51165"/>
    </source>
</evidence>